<organism evidence="1">
    <name type="scientific">marine sediment metagenome</name>
    <dbReference type="NCBI Taxonomy" id="412755"/>
    <lineage>
        <taxon>unclassified sequences</taxon>
        <taxon>metagenomes</taxon>
        <taxon>ecological metagenomes</taxon>
    </lineage>
</organism>
<sequence>MKTEIDWTRINNDVNGNPRYVCHFLHFIHQSESGPGSYEVAIKRANKIGGRKFHNKQYGGGIVFQSYSLEETEGAINKLMAE</sequence>
<dbReference type="InterPro" id="IPR057547">
    <property type="entry name" value="Phage_TreK-like"/>
</dbReference>
<evidence type="ECO:0000313" key="1">
    <source>
        <dbReference type="EMBL" id="KKL48227.1"/>
    </source>
</evidence>
<comment type="caution">
    <text evidence="1">The sequence shown here is derived from an EMBL/GenBank/DDBJ whole genome shotgun (WGS) entry which is preliminary data.</text>
</comment>
<proteinExistence type="predicted"/>
<gene>
    <name evidence="1" type="ORF">LCGC14_2327640</name>
</gene>
<reference evidence="1" key="1">
    <citation type="journal article" date="2015" name="Nature">
        <title>Complex archaea that bridge the gap between prokaryotes and eukaryotes.</title>
        <authorList>
            <person name="Spang A."/>
            <person name="Saw J.H."/>
            <person name="Jorgensen S.L."/>
            <person name="Zaremba-Niedzwiedzka K."/>
            <person name="Martijn J."/>
            <person name="Lind A.E."/>
            <person name="van Eijk R."/>
            <person name="Schleper C."/>
            <person name="Guy L."/>
            <person name="Ettema T.J."/>
        </authorList>
    </citation>
    <scope>NUCLEOTIDE SEQUENCE</scope>
</reference>
<dbReference type="EMBL" id="LAZR01033389">
    <property type="protein sequence ID" value="KKL48227.1"/>
    <property type="molecule type" value="Genomic_DNA"/>
</dbReference>
<dbReference type="Pfam" id="PF24229">
    <property type="entry name" value="Phage_TreK"/>
    <property type="match status" value="1"/>
</dbReference>
<accession>A0A0F9FAU3</accession>
<protein>
    <submittedName>
        <fullName evidence="1">Uncharacterized protein</fullName>
    </submittedName>
</protein>
<dbReference type="AlphaFoldDB" id="A0A0F9FAU3"/>
<name>A0A0F9FAU3_9ZZZZ</name>